<gene>
    <name evidence="9" type="ORF">A3G33_05395</name>
</gene>
<dbReference type="Proteomes" id="UP000178187">
    <property type="component" value="Unassembled WGS sequence"/>
</dbReference>
<dbReference type="PANTHER" id="PTHR43133:SF51">
    <property type="entry name" value="RNA POLYMERASE SIGMA FACTOR"/>
    <property type="match status" value="1"/>
</dbReference>
<dbReference type="SUPFAM" id="SSF88659">
    <property type="entry name" value="Sigma3 and sigma4 domains of RNA polymerase sigma factors"/>
    <property type="match status" value="1"/>
</dbReference>
<dbReference type="GO" id="GO:0003677">
    <property type="term" value="F:DNA binding"/>
    <property type="evidence" value="ECO:0007669"/>
    <property type="project" value="UniProtKB-KW"/>
</dbReference>
<evidence type="ECO:0000256" key="1">
    <source>
        <dbReference type="ARBA" id="ARBA00010641"/>
    </source>
</evidence>
<evidence type="ECO:0000256" key="3">
    <source>
        <dbReference type="ARBA" id="ARBA00023082"/>
    </source>
</evidence>
<evidence type="ECO:0000259" key="7">
    <source>
        <dbReference type="Pfam" id="PF04542"/>
    </source>
</evidence>
<dbReference type="InterPro" id="IPR039425">
    <property type="entry name" value="RNA_pol_sigma-70-like"/>
</dbReference>
<keyword evidence="5 6" id="KW-0804">Transcription</keyword>
<dbReference type="InterPro" id="IPR013249">
    <property type="entry name" value="RNA_pol_sigma70_r4_t2"/>
</dbReference>
<evidence type="ECO:0000256" key="6">
    <source>
        <dbReference type="RuleBase" id="RU000716"/>
    </source>
</evidence>
<evidence type="ECO:0000256" key="5">
    <source>
        <dbReference type="ARBA" id="ARBA00023163"/>
    </source>
</evidence>
<organism evidence="9 10">
    <name type="scientific">Candidatus Danuiimicrobium aquiferis</name>
    <dbReference type="NCBI Taxonomy" id="1801832"/>
    <lineage>
        <taxon>Bacteria</taxon>
        <taxon>Pseudomonadati</taxon>
        <taxon>Candidatus Omnitrophota</taxon>
        <taxon>Candidatus Danuiimicrobium</taxon>
    </lineage>
</organism>
<dbReference type="InterPro" id="IPR013324">
    <property type="entry name" value="RNA_pol_sigma_r3/r4-like"/>
</dbReference>
<dbReference type="Gene3D" id="1.10.1740.10">
    <property type="match status" value="1"/>
</dbReference>
<evidence type="ECO:0000313" key="10">
    <source>
        <dbReference type="Proteomes" id="UP000178187"/>
    </source>
</evidence>
<dbReference type="SUPFAM" id="SSF88946">
    <property type="entry name" value="Sigma2 domain of RNA polymerase sigma factors"/>
    <property type="match status" value="1"/>
</dbReference>
<dbReference type="Pfam" id="PF04542">
    <property type="entry name" value="Sigma70_r2"/>
    <property type="match status" value="1"/>
</dbReference>
<dbReference type="Pfam" id="PF08281">
    <property type="entry name" value="Sigma70_r4_2"/>
    <property type="match status" value="1"/>
</dbReference>
<dbReference type="GO" id="GO:0016987">
    <property type="term" value="F:sigma factor activity"/>
    <property type="evidence" value="ECO:0007669"/>
    <property type="project" value="UniProtKB-KW"/>
</dbReference>
<evidence type="ECO:0000256" key="4">
    <source>
        <dbReference type="ARBA" id="ARBA00023125"/>
    </source>
</evidence>
<dbReference type="PANTHER" id="PTHR43133">
    <property type="entry name" value="RNA POLYMERASE ECF-TYPE SIGMA FACTO"/>
    <property type="match status" value="1"/>
</dbReference>
<protein>
    <recommendedName>
        <fullName evidence="6">RNA polymerase sigma factor</fullName>
    </recommendedName>
</protein>
<dbReference type="InterPro" id="IPR036388">
    <property type="entry name" value="WH-like_DNA-bd_sf"/>
</dbReference>
<keyword evidence="4 6" id="KW-0238">DNA-binding</keyword>
<sequence>MWEMNPTLSDNELIENASNGNRSAFETLYMKYKVKIFNYVYRLSGDRGAAEEITQKTFINVYRHLHQYRPGRSAAPWIYRIAQNFTRHHFKQRTHTPEMISIHEEKNEQEPGNLEDSLSAKGPNPLDTLKAREYSEAIQKLISTLPEKYRAVLILHDIQELSYEEIQDILRIPYNTAAGRLAKARMMLKKRIDPKKFNIEFYFSY</sequence>
<dbReference type="NCBIfam" id="TIGR02937">
    <property type="entry name" value="sigma70-ECF"/>
    <property type="match status" value="1"/>
</dbReference>
<feature type="domain" description="RNA polymerase sigma-70 region 2" evidence="7">
    <location>
        <begin position="28"/>
        <end position="94"/>
    </location>
</feature>
<name>A0A1G1L0Q1_9BACT</name>
<dbReference type="EMBL" id="MHFR01000031">
    <property type="protein sequence ID" value="OGW98708.1"/>
    <property type="molecule type" value="Genomic_DNA"/>
</dbReference>
<dbReference type="InterPro" id="IPR000838">
    <property type="entry name" value="RNA_pol_sigma70_ECF_CS"/>
</dbReference>
<dbReference type="PROSITE" id="PS01063">
    <property type="entry name" value="SIGMA70_ECF"/>
    <property type="match status" value="1"/>
</dbReference>
<evidence type="ECO:0000313" key="9">
    <source>
        <dbReference type="EMBL" id="OGW98708.1"/>
    </source>
</evidence>
<reference evidence="9 10" key="1">
    <citation type="journal article" date="2016" name="Nat. Commun.">
        <title>Thousands of microbial genomes shed light on interconnected biogeochemical processes in an aquifer system.</title>
        <authorList>
            <person name="Anantharaman K."/>
            <person name="Brown C.T."/>
            <person name="Hug L.A."/>
            <person name="Sharon I."/>
            <person name="Castelle C.J."/>
            <person name="Probst A.J."/>
            <person name="Thomas B.C."/>
            <person name="Singh A."/>
            <person name="Wilkins M.J."/>
            <person name="Karaoz U."/>
            <person name="Brodie E.L."/>
            <person name="Williams K.H."/>
            <person name="Hubbard S.S."/>
            <person name="Banfield J.F."/>
        </authorList>
    </citation>
    <scope>NUCLEOTIDE SEQUENCE [LARGE SCALE GENOMIC DNA]</scope>
</reference>
<accession>A0A1G1L0Q1</accession>
<proteinExistence type="inferred from homology"/>
<dbReference type="AlphaFoldDB" id="A0A1G1L0Q1"/>
<keyword evidence="2 6" id="KW-0805">Transcription regulation</keyword>
<dbReference type="InterPro" id="IPR013325">
    <property type="entry name" value="RNA_pol_sigma_r2"/>
</dbReference>
<dbReference type="InterPro" id="IPR007627">
    <property type="entry name" value="RNA_pol_sigma70_r2"/>
</dbReference>
<comment type="caution">
    <text evidence="9">The sequence shown here is derived from an EMBL/GenBank/DDBJ whole genome shotgun (WGS) entry which is preliminary data.</text>
</comment>
<comment type="similarity">
    <text evidence="1 6">Belongs to the sigma-70 factor family. ECF subfamily.</text>
</comment>
<dbReference type="InterPro" id="IPR014284">
    <property type="entry name" value="RNA_pol_sigma-70_dom"/>
</dbReference>
<evidence type="ECO:0000259" key="8">
    <source>
        <dbReference type="Pfam" id="PF08281"/>
    </source>
</evidence>
<keyword evidence="3 6" id="KW-0731">Sigma factor</keyword>
<feature type="domain" description="RNA polymerase sigma factor 70 region 4 type 2" evidence="8">
    <location>
        <begin position="136"/>
        <end position="188"/>
    </location>
</feature>
<evidence type="ECO:0000256" key="2">
    <source>
        <dbReference type="ARBA" id="ARBA00023015"/>
    </source>
</evidence>
<dbReference type="GO" id="GO:0006352">
    <property type="term" value="P:DNA-templated transcription initiation"/>
    <property type="evidence" value="ECO:0007669"/>
    <property type="project" value="InterPro"/>
</dbReference>
<dbReference type="CDD" id="cd06171">
    <property type="entry name" value="Sigma70_r4"/>
    <property type="match status" value="1"/>
</dbReference>
<dbReference type="Gene3D" id="1.10.10.10">
    <property type="entry name" value="Winged helix-like DNA-binding domain superfamily/Winged helix DNA-binding domain"/>
    <property type="match status" value="1"/>
</dbReference>